<dbReference type="InterPro" id="IPR001810">
    <property type="entry name" value="F-box_dom"/>
</dbReference>
<organism evidence="2 3">
    <name type="scientific">Mesorhabditis belari</name>
    <dbReference type="NCBI Taxonomy" id="2138241"/>
    <lineage>
        <taxon>Eukaryota</taxon>
        <taxon>Metazoa</taxon>
        <taxon>Ecdysozoa</taxon>
        <taxon>Nematoda</taxon>
        <taxon>Chromadorea</taxon>
        <taxon>Rhabditida</taxon>
        <taxon>Rhabditina</taxon>
        <taxon>Rhabditomorpha</taxon>
        <taxon>Rhabditoidea</taxon>
        <taxon>Rhabditidae</taxon>
        <taxon>Mesorhabditinae</taxon>
        <taxon>Mesorhabditis</taxon>
    </lineage>
</organism>
<dbReference type="WBParaSite" id="MBELARI_LOCUS11580">
    <property type="protein sequence ID" value="MBELARI_LOCUS11580"/>
    <property type="gene ID" value="MBELARI_LOCUS11580"/>
</dbReference>
<dbReference type="InterPro" id="IPR036047">
    <property type="entry name" value="F-box-like_dom_sf"/>
</dbReference>
<dbReference type="Proteomes" id="UP000887575">
    <property type="component" value="Unassembled WGS sequence"/>
</dbReference>
<dbReference type="AlphaFoldDB" id="A0AAF3ECA6"/>
<proteinExistence type="predicted"/>
<keyword evidence="2" id="KW-1185">Reference proteome</keyword>
<evidence type="ECO:0000259" key="1">
    <source>
        <dbReference type="PROSITE" id="PS50181"/>
    </source>
</evidence>
<protein>
    <recommendedName>
        <fullName evidence="1">F-box domain-containing protein</fullName>
    </recommendedName>
</protein>
<sequence>MCSTHRGLKDLPNELILKIAESLPWNTLYTFQKTSRRFYRLFEKEDLDQAYVSWRLDGVHQNRLLNDCDENFFEGSLIKSFYYFEKIYGISPVTFVRRGGMEMLNKISKGHLYELYYDVSRAKGTWNRMAHWIGHPNYKELLLAKLSPRYLRVYEYSAWLRIPQKSDGNAIYSQESSWVHQPLLSRKTTTEVNDDIEKFDVFDTRQQLIQALQRGQIMLYKGKIAKSSAWAPDKNEKSGMFIRYFGWRGKRLKVTEKKIVLWVKVDEEIEKSRELMHQHKDVMIMQTSWPYNYACLANPNA</sequence>
<feature type="domain" description="F-box" evidence="1">
    <location>
        <begin position="5"/>
        <end position="54"/>
    </location>
</feature>
<dbReference type="SUPFAM" id="SSF81383">
    <property type="entry name" value="F-box domain"/>
    <property type="match status" value="1"/>
</dbReference>
<name>A0AAF3ECA6_9BILA</name>
<dbReference type="CDD" id="cd09917">
    <property type="entry name" value="F-box_SF"/>
    <property type="match status" value="1"/>
</dbReference>
<evidence type="ECO:0000313" key="2">
    <source>
        <dbReference type="Proteomes" id="UP000887575"/>
    </source>
</evidence>
<accession>A0AAF3ECA6</accession>
<reference evidence="3" key="1">
    <citation type="submission" date="2024-02" db="UniProtKB">
        <authorList>
            <consortium name="WormBaseParasite"/>
        </authorList>
    </citation>
    <scope>IDENTIFICATION</scope>
</reference>
<dbReference type="SMART" id="SM00256">
    <property type="entry name" value="FBOX"/>
    <property type="match status" value="1"/>
</dbReference>
<evidence type="ECO:0000313" key="3">
    <source>
        <dbReference type="WBParaSite" id="MBELARI_LOCUS11580"/>
    </source>
</evidence>
<dbReference type="PROSITE" id="PS50181">
    <property type="entry name" value="FBOX"/>
    <property type="match status" value="1"/>
</dbReference>